<organism evidence="1 2">
    <name type="scientific">Neptunicella marina</name>
    <dbReference type="NCBI Taxonomy" id="2125989"/>
    <lineage>
        <taxon>Bacteria</taxon>
        <taxon>Pseudomonadati</taxon>
        <taxon>Pseudomonadota</taxon>
        <taxon>Gammaproteobacteria</taxon>
        <taxon>Alteromonadales</taxon>
        <taxon>Alteromonadaceae</taxon>
        <taxon>Neptunicella</taxon>
    </lineage>
</organism>
<dbReference type="SUPFAM" id="SSF140670">
    <property type="entry name" value="YoaC-like"/>
    <property type="match status" value="1"/>
</dbReference>
<evidence type="ECO:0000313" key="1">
    <source>
        <dbReference type="EMBL" id="MBC3766900.1"/>
    </source>
</evidence>
<dbReference type="Pfam" id="PF08986">
    <property type="entry name" value="DUF1889"/>
    <property type="match status" value="1"/>
</dbReference>
<protein>
    <submittedName>
        <fullName evidence="1">DUF1889 family protein</fullName>
    </submittedName>
</protein>
<sequence length="101" mass="11187">MNPILEEAIKKLSVVVNVSTGLAHPLDDSRAKELFKALKKYNVPLSGADVYSLAVSNAWPERHAKQLAELAEKLGRGGRVQIREQRGWGEPTVKRIIAELD</sequence>
<dbReference type="Proteomes" id="UP000601768">
    <property type="component" value="Unassembled WGS sequence"/>
</dbReference>
<reference evidence="1" key="2">
    <citation type="submission" date="2020-08" db="EMBL/GenBank/DDBJ databases">
        <authorList>
            <person name="Lai Q."/>
        </authorList>
    </citation>
    <scope>NUCLEOTIDE SEQUENCE</scope>
    <source>
        <strain evidence="1">S27-2</strain>
    </source>
</reference>
<dbReference type="AlphaFoldDB" id="A0A8J6IT13"/>
<dbReference type="InterPro" id="IPR037210">
    <property type="entry name" value="YoaC-like_sf"/>
</dbReference>
<name>A0A8J6IT13_9ALTE</name>
<dbReference type="EMBL" id="JACNEP010000011">
    <property type="protein sequence ID" value="MBC3766900.1"/>
    <property type="molecule type" value="Genomic_DNA"/>
</dbReference>
<dbReference type="RefSeq" id="WP_186507424.1">
    <property type="nucleotide sequence ID" value="NZ_JACNEP010000011.1"/>
</dbReference>
<accession>A0A8J6IT13</accession>
<dbReference type="Gene3D" id="1.20.1290.30">
    <property type="match status" value="1"/>
</dbReference>
<proteinExistence type="predicted"/>
<evidence type="ECO:0000313" key="2">
    <source>
        <dbReference type="Proteomes" id="UP000601768"/>
    </source>
</evidence>
<dbReference type="InterPro" id="IPR015079">
    <property type="entry name" value="DUF1889"/>
</dbReference>
<gene>
    <name evidence="1" type="ORF">H8B19_13520</name>
</gene>
<keyword evidence="2" id="KW-1185">Reference proteome</keyword>
<reference evidence="1" key="1">
    <citation type="journal article" date="2018" name="Int. J. Syst. Evol. Microbiol.">
        <title>Neptunicella marina gen. nov., sp. nov., isolated from surface seawater.</title>
        <authorList>
            <person name="Liu X."/>
            <person name="Lai Q."/>
            <person name="Du Y."/>
            <person name="Zhang X."/>
            <person name="Liu Z."/>
            <person name="Sun F."/>
            <person name="Shao Z."/>
        </authorList>
    </citation>
    <scope>NUCLEOTIDE SEQUENCE</scope>
    <source>
        <strain evidence="1">S27-2</strain>
    </source>
</reference>
<comment type="caution">
    <text evidence="1">The sequence shown here is derived from an EMBL/GenBank/DDBJ whole genome shotgun (WGS) entry which is preliminary data.</text>
</comment>